<keyword evidence="2" id="KW-1185">Reference proteome</keyword>
<evidence type="ECO:0000313" key="1">
    <source>
        <dbReference type="EMBL" id="QXV74668.1"/>
    </source>
</evidence>
<proteinExistence type="predicted"/>
<dbReference type="Proteomes" id="UP000828713">
    <property type="component" value="Segment"/>
</dbReference>
<dbReference type="EMBL" id="MW980070">
    <property type="protein sequence ID" value="QXV74668.1"/>
    <property type="molecule type" value="Genomic_DNA"/>
</dbReference>
<name>A0AAE7VMX2_9CAUD</name>
<sequence>MEIVNFGHFTLYSRGDGIAYFKNEEGQDWYDLRFGLTSWDEKGTFVDAIYGAWAMVDPETNRITNVEYDPSRLMPGDRIVLGIDADWATINVGWVYEDGLLKEPPPAPVVYPNLSPCQLWLAALEIELTKAQVLADVATIGDAKLRATLEIELTEPPLEGYVRDSFAVERLRELMAIPVDQFNTLWLWAATI</sequence>
<accession>A0AAE7VMX2</accession>
<evidence type="ECO:0000313" key="2">
    <source>
        <dbReference type="Proteomes" id="UP000828713"/>
    </source>
</evidence>
<organism evidence="1 2">
    <name type="scientific">Rhizobium phage RHEph21</name>
    <dbReference type="NCBI Taxonomy" id="2836134"/>
    <lineage>
        <taxon>Viruses</taxon>
        <taxon>Duplodnaviria</taxon>
        <taxon>Heunggongvirae</taxon>
        <taxon>Uroviricota</taxon>
        <taxon>Caudoviricetes</taxon>
        <taxon>Autographivirales</taxon>
        <taxon>Autographivirales incertae sedis</taxon>
        <taxon>Chamilpavirus</taxon>
        <taxon>Chamilpavirus RHEph21</taxon>
    </lineage>
</organism>
<protein>
    <submittedName>
        <fullName evidence="1">Tail fiber assembly protein</fullName>
    </submittedName>
</protein>
<reference evidence="1" key="1">
    <citation type="submission" date="2021-04" db="EMBL/GenBank/DDBJ databases">
        <title>The Hidden Diversity of Double-Stranded DNA Phages in the Symbiotic Bacterium Rhizobium.</title>
        <authorList>
            <person name="Santamaria R.I."/>
            <person name="Bustos P."/>
            <person name="Cauwenberghe J.V."/>
            <person name="Gonzalez V."/>
        </authorList>
    </citation>
    <scope>NUCLEOTIDE SEQUENCE</scope>
</reference>